<comment type="catalytic activity">
    <reaction evidence="7">
        <text>(6S)-5,6,7,8-tetrahydrofolate + NADP(+) = 7,8-dihydrofolate + NADPH + H(+)</text>
        <dbReference type="Rhea" id="RHEA:15009"/>
        <dbReference type="ChEBI" id="CHEBI:15378"/>
        <dbReference type="ChEBI" id="CHEBI:57451"/>
        <dbReference type="ChEBI" id="CHEBI:57453"/>
        <dbReference type="ChEBI" id="CHEBI:57783"/>
        <dbReference type="ChEBI" id="CHEBI:58349"/>
        <dbReference type="EC" id="1.5.1.3"/>
    </reaction>
</comment>
<comment type="caution">
    <text evidence="9">The sequence shown here is derived from an EMBL/GenBank/DDBJ whole genome shotgun (WGS) entry which is preliminary data.</text>
</comment>
<comment type="similarity">
    <text evidence="2 7">Belongs to the dihydrofolate reductase family.</text>
</comment>
<keyword evidence="5 7" id="KW-0521">NADP</keyword>
<evidence type="ECO:0000256" key="4">
    <source>
        <dbReference type="ARBA" id="ARBA00022563"/>
    </source>
</evidence>
<evidence type="ECO:0000259" key="8">
    <source>
        <dbReference type="PROSITE" id="PS51330"/>
    </source>
</evidence>
<dbReference type="InterPro" id="IPR001796">
    <property type="entry name" value="DHFR_dom"/>
</dbReference>
<dbReference type="InterPro" id="IPR012259">
    <property type="entry name" value="DHFR"/>
</dbReference>
<dbReference type="GO" id="GO:0046452">
    <property type="term" value="P:dihydrofolate metabolic process"/>
    <property type="evidence" value="ECO:0007669"/>
    <property type="project" value="TreeGrafter"/>
</dbReference>
<evidence type="ECO:0000256" key="2">
    <source>
        <dbReference type="ARBA" id="ARBA00009539"/>
    </source>
</evidence>
<evidence type="ECO:0000313" key="10">
    <source>
        <dbReference type="Proteomes" id="UP000886780"/>
    </source>
</evidence>
<reference evidence="9" key="1">
    <citation type="journal article" date="2021" name="PeerJ">
        <title>Extensive microbial diversity within the chicken gut microbiome revealed by metagenomics and culture.</title>
        <authorList>
            <person name="Gilroy R."/>
            <person name="Ravi A."/>
            <person name="Getino M."/>
            <person name="Pursley I."/>
            <person name="Horton D.L."/>
            <person name="Alikhan N.F."/>
            <person name="Baker D."/>
            <person name="Gharbi K."/>
            <person name="Hall N."/>
            <person name="Watson M."/>
            <person name="Adriaenssens E.M."/>
            <person name="Foster-Nyarko E."/>
            <person name="Jarju S."/>
            <person name="Secka A."/>
            <person name="Antonio M."/>
            <person name="Oren A."/>
            <person name="Chaudhuri R.R."/>
            <person name="La Ragione R."/>
            <person name="Hildebrand F."/>
            <person name="Pallen M.J."/>
        </authorList>
    </citation>
    <scope>NUCLEOTIDE SEQUENCE</scope>
    <source>
        <strain evidence="9">ChiGjej4B4-12881</strain>
    </source>
</reference>
<dbReference type="SUPFAM" id="SSF53597">
    <property type="entry name" value="Dihydrofolate reductase-like"/>
    <property type="match status" value="1"/>
</dbReference>
<comment type="function">
    <text evidence="7">Key enzyme in folate metabolism. Catalyzes an essential reaction for de novo glycine and purine synthesis, and for DNA precursor synthesis.</text>
</comment>
<dbReference type="EC" id="1.5.1.3" evidence="3 7"/>
<evidence type="ECO:0000256" key="1">
    <source>
        <dbReference type="ARBA" id="ARBA00004903"/>
    </source>
</evidence>
<evidence type="ECO:0000256" key="6">
    <source>
        <dbReference type="ARBA" id="ARBA00023002"/>
    </source>
</evidence>
<accession>A0A9D1W3Q3</accession>
<feature type="domain" description="DHFR" evidence="8">
    <location>
        <begin position="1"/>
        <end position="169"/>
    </location>
</feature>
<sequence length="169" mass="19251">MNLIAAVDKNWAIGRGGRLLVSIPEDQRLFREETLGKVVVMGRKTLESLPGGQPLHGRTTVVLTRDPAFHVKGAQVCHSLEEALEILKKYPTEDIFVAGGQEIYEQFLPHCDVAHITYIDYAYEADTHFPNLDQDGEWKLLLTGEEQTYFDLCYEFRLYRRVKAAGPRN</sequence>
<dbReference type="GO" id="GO:0004146">
    <property type="term" value="F:dihydrofolate reductase activity"/>
    <property type="evidence" value="ECO:0007669"/>
    <property type="project" value="UniProtKB-EC"/>
</dbReference>
<dbReference type="InterPro" id="IPR024072">
    <property type="entry name" value="DHFR-like_dom_sf"/>
</dbReference>
<dbReference type="EMBL" id="DXEU01000059">
    <property type="protein sequence ID" value="HIX51844.1"/>
    <property type="molecule type" value="Genomic_DNA"/>
</dbReference>
<keyword evidence="6 7" id="KW-0560">Oxidoreductase</keyword>
<evidence type="ECO:0000256" key="3">
    <source>
        <dbReference type="ARBA" id="ARBA00012856"/>
    </source>
</evidence>
<evidence type="ECO:0000256" key="5">
    <source>
        <dbReference type="ARBA" id="ARBA00022857"/>
    </source>
</evidence>
<dbReference type="AlphaFoldDB" id="A0A9D1W3Q3"/>
<dbReference type="GO" id="GO:0006730">
    <property type="term" value="P:one-carbon metabolic process"/>
    <property type="evidence" value="ECO:0007669"/>
    <property type="project" value="UniProtKB-KW"/>
</dbReference>
<proteinExistence type="inferred from homology"/>
<dbReference type="PROSITE" id="PS51330">
    <property type="entry name" value="DHFR_2"/>
    <property type="match status" value="1"/>
</dbReference>
<dbReference type="PIRSF" id="PIRSF000194">
    <property type="entry name" value="DHFR"/>
    <property type="match status" value="1"/>
</dbReference>
<protein>
    <recommendedName>
        <fullName evidence="3 7">Dihydrofolate reductase</fullName>
        <ecNumber evidence="3 7">1.5.1.3</ecNumber>
    </recommendedName>
</protein>
<dbReference type="GO" id="GO:0046655">
    <property type="term" value="P:folic acid metabolic process"/>
    <property type="evidence" value="ECO:0007669"/>
    <property type="project" value="TreeGrafter"/>
</dbReference>
<dbReference type="GO" id="GO:0005829">
    <property type="term" value="C:cytosol"/>
    <property type="evidence" value="ECO:0007669"/>
    <property type="project" value="TreeGrafter"/>
</dbReference>
<reference evidence="9" key="2">
    <citation type="submission" date="2021-04" db="EMBL/GenBank/DDBJ databases">
        <authorList>
            <person name="Gilroy R."/>
        </authorList>
    </citation>
    <scope>NUCLEOTIDE SEQUENCE</scope>
    <source>
        <strain evidence="9">ChiGjej4B4-12881</strain>
    </source>
</reference>
<dbReference type="Pfam" id="PF00186">
    <property type="entry name" value="DHFR_1"/>
    <property type="match status" value="1"/>
</dbReference>
<gene>
    <name evidence="9" type="ORF">IAA28_03430</name>
</gene>
<dbReference type="CDD" id="cd00209">
    <property type="entry name" value="DHFR"/>
    <property type="match status" value="1"/>
</dbReference>
<dbReference type="PANTHER" id="PTHR48069:SF3">
    <property type="entry name" value="DIHYDROFOLATE REDUCTASE"/>
    <property type="match status" value="1"/>
</dbReference>
<dbReference type="PRINTS" id="PR00070">
    <property type="entry name" value="DHFR"/>
</dbReference>
<dbReference type="GO" id="GO:0050661">
    <property type="term" value="F:NADP binding"/>
    <property type="evidence" value="ECO:0007669"/>
    <property type="project" value="InterPro"/>
</dbReference>
<dbReference type="PANTHER" id="PTHR48069">
    <property type="entry name" value="DIHYDROFOLATE REDUCTASE"/>
    <property type="match status" value="1"/>
</dbReference>
<dbReference type="GO" id="GO:0046654">
    <property type="term" value="P:tetrahydrofolate biosynthetic process"/>
    <property type="evidence" value="ECO:0007669"/>
    <property type="project" value="InterPro"/>
</dbReference>
<name>A0A9D1W3Q3_9FIRM</name>
<comment type="pathway">
    <text evidence="1 7">Cofactor biosynthesis; tetrahydrofolate biosynthesis; 5,6,7,8-tetrahydrofolate from 7,8-dihydrofolate: step 1/1.</text>
</comment>
<evidence type="ECO:0000256" key="7">
    <source>
        <dbReference type="PIRNR" id="PIRNR000194"/>
    </source>
</evidence>
<dbReference type="Gene3D" id="3.40.430.10">
    <property type="entry name" value="Dihydrofolate Reductase, subunit A"/>
    <property type="match status" value="1"/>
</dbReference>
<organism evidence="9 10">
    <name type="scientific">Candidatus Lachnoclostridium stercoripullorum</name>
    <dbReference type="NCBI Taxonomy" id="2838635"/>
    <lineage>
        <taxon>Bacteria</taxon>
        <taxon>Bacillati</taxon>
        <taxon>Bacillota</taxon>
        <taxon>Clostridia</taxon>
        <taxon>Lachnospirales</taxon>
        <taxon>Lachnospiraceae</taxon>
    </lineage>
</organism>
<keyword evidence="4 7" id="KW-0554">One-carbon metabolism</keyword>
<evidence type="ECO:0000313" key="9">
    <source>
        <dbReference type="EMBL" id="HIX51844.1"/>
    </source>
</evidence>
<dbReference type="Proteomes" id="UP000886780">
    <property type="component" value="Unassembled WGS sequence"/>
</dbReference>